<evidence type="ECO:0000256" key="4">
    <source>
        <dbReference type="SAM" id="MobiDB-lite"/>
    </source>
</evidence>
<dbReference type="PANTHER" id="PTHR28256:SF1">
    <property type="entry name" value="RIBONUCLEASES P_MRP PROTEIN SUBUNIT POP7"/>
    <property type="match status" value="1"/>
</dbReference>
<feature type="region of interest" description="Disordered" evidence="4">
    <location>
        <begin position="106"/>
        <end position="135"/>
    </location>
</feature>
<dbReference type="GO" id="GO:0001682">
    <property type="term" value="P:tRNA 5'-leader removal"/>
    <property type="evidence" value="ECO:0007669"/>
    <property type="project" value="EnsemblFungi"/>
</dbReference>
<dbReference type="Pfam" id="PF12328">
    <property type="entry name" value="Rpp20"/>
    <property type="match status" value="1"/>
</dbReference>
<dbReference type="OrthoDB" id="5416589at2759"/>
<dbReference type="GeneID" id="34523698"/>
<gene>
    <name evidence="5" type="primary">KNAG0A03830</name>
    <name evidence="5" type="ordered locus">KNAG_0A03830</name>
</gene>
<dbReference type="PANTHER" id="PTHR28256">
    <property type="entry name" value="RIBONUCLEASES P/MRP PROTEIN SUBUNIT POP7"/>
    <property type="match status" value="1"/>
</dbReference>
<reference evidence="6" key="2">
    <citation type="submission" date="2012-08" db="EMBL/GenBank/DDBJ databases">
        <title>Genome sequence of Kazachstania naganishii.</title>
        <authorList>
            <person name="Gordon J.L."/>
            <person name="Armisen D."/>
            <person name="Proux-Wera E."/>
            <person name="OhEigeartaigh S.S."/>
            <person name="Byrne K.P."/>
            <person name="Wolfe K.H."/>
        </authorList>
    </citation>
    <scope>NUCLEOTIDE SEQUENCE [LARGE SCALE GENOMIC DNA]</scope>
    <source>
        <strain evidence="6">ATCC MYA-139 / BCRC 22969 / CBS 8797 / CCRC 22969 / KCTC 17520 / NBRC 10181 / NCYC 3082</strain>
    </source>
</reference>
<evidence type="ECO:0000313" key="6">
    <source>
        <dbReference type="Proteomes" id="UP000006310"/>
    </source>
</evidence>
<comment type="subcellular location">
    <subcellularLocation>
        <location evidence="1">Nucleus</location>
    </subcellularLocation>
</comment>
<accession>J7RES8</accession>
<reference evidence="5 6" key="1">
    <citation type="journal article" date="2011" name="Proc. Natl. Acad. Sci. U.S.A.">
        <title>Evolutionary erosion of yeast sex chromosomes by mating-type switching accidents.</title>
        <authorList>
            <person name="Gordon J.L."/>
            <person name="Armisen D."/>
            <person name="Proux-Wera E."/>
            <person name="Oheigeartaigh S.S."/>
            <person name="Byrne K.P."/>
            <person name="Wolfe K.H."/>
        </authorList>
    </citation>
    <scope>NUCLEOTIDE SEQUENCE [LARGE SCALE GENOMIC DNA]</scope>
    <source>
        <strain evidence="6">ATCC MYA-139 / BCRC 22969 / CBS 8797 / CCRC 22969 / KCTC 17520 / NBRC 10181 / NCYC 3082</strain>
    </source>
</reference>
<dbReference type="Gene3D" id="3.30.110.20">
    <property type="entry name" value="Alba-like domain"/>
    <property type="match status" value="1"/>
</dbReference>
<keyword evidence="2" id="KW-0819">tRNA processing</keyword>
<evidence type="ECO:0000256" key="3">
    <source>
        <dbReference type="ARBA" id="ARBA00023242"/>
    </source>
</evidence>
<evidence type="ECO:0000313" key="5">
    <source>
        <dbReference type="EMBL" id="CCK68063.1"/>
    </source>
</evidence>
<proteinExistence type="predicted"/>
<dbReference type="GO" id="GO:0005697">
    <property type="term" value="C:telomerase holoenzyme complex"/>
    <property type="evidence" value="ECO:0007669"/>
    <property type="project" value="EnsemblFungi"/>
</dbReference>
<dbReference type="InterPro" id="IPR014612">
    <property type="entry name" value="Pop7/Rpp20"/>
</dbReference>
<dbReference type="HOGENOM" id="CLU_133944_0_0_1"/>
<dbReference type="AlphaFoldDB" id="J7RES8"/>
<dbReference type="InterPro" id="IPR020241">
    <property type="entry name" value="RNase_P/MRP_Pop7_fungi"/>
</dbReference>
<organism evidence="5 6">
    <name type="scientific">Huiozyma naganishii (strain ATCC MYA-139 / BCRC 22969 / CBS 8797 / KCTC 17520 / NBRC 10181 / NCYC 3082 / Yp74L-3)</name>
    <name type="common">Yeast</name>
    <name type="synonym">Kazachstania naganishii</name>
    <dbReference type="NCBI Taxonomy" id="1071383"/>
    <lineage>
        <taxon>Eukaryota</taxon>
        <taxon>Fungi</taxon>
        <taxon>Dikarya</taxon>
        <taxon>Ascomycota</taxon>
        <taxon>Saccharomycotina</taxon>
        <taxon>Saccharomycetes</taxon>
        <taxon>Saccharomycetales</taxon>
        <taxon>Saccharomycetaceae</taxon>
        <taxon>Huiozyma</taxon>
    </lineage>
</organism>
<evidence type="ECO:0000256" key="2">
    <source>
        <dbReference type="ARBA" id="ARBA00022694"/>
    </source>
</evidence>
<dbReference type="GO" id="GO:0000172">
    <property type="term" value="C:ribonuclease MRP complex"/>
    <property type="evidence" value="ECO:0007669"/>
    <property type="project" value="EnsemblFungi"/>
</dbReference>
<sequence>MKSNNTKLVTRRPTLKTLSHKQIKTTIYIKSSTPYISALKRTKKFLANLRKNNSKYVSLMGMGKAVEKTLAIGCYFQNEKGNGIDIITKTVEVIDELMETESMGMHEDAGVQDVEEQSDDDRETFLKKGRLVGLK</sequence>
<dbReference type="EMBL" id="HE978314">
    <property type="protein sequence ID" value="CCK68063.1"/>
    <property type="molecule type" value="Genomic_DNA"/>
</dbReference>
<dbReference type="KEGG" id="kng:KNAG_0A03830"/>
<dbReference type="GO" id="GO:0000171">
    <property type="term" value="F:ribonuclease MRP activity"/>
    <property type="evidence" value="ECO:0007669"/>
    <property type="project" value="EnsemblFungi"/>
</dbReference>
<dbReference type="InterPro" id="IPR036882">
    <property type="entry name" value="Alba-like_dom_sf"/>
</dbReference>
<dbReference type="GO" id="GO:0034965">
    <property type="term" value="P:intronic box C/D snoRNA processing"/>
    <property type="evidence" value="ECO:0007669"/>
    <property type="project" value="EnsemblFungi"/>
</dbReference>
<dbReference type="GO" id="GO:0000460">
    <property type="term" value="P:maturation of 5.8S rRNA"/>
    <property type="evidence" value="ECO:0007669"/>
    <property type="project" value="EnsemblFungi"/>
</dbReference>
<name>J7RES8_HUIN7</name>
<keyword evidence="3" id="KW-0539">Nucleus</keyword>
<dbReference type="Proteomes" id="UP000006310">
    <property type="component" value="Chromosome 1"/>
</dbReference>
<dbReference type="GO" id="GO:0004526">
    <property type="term" value="F:ribonuclease P activity"/>
    <property type="evidence" value="ECO:0007669"/>
    <property type="project" value="EnsemblFungi"/>
</dbReference>
<feature type="compositionally biased region" description="Acidic residues" evidence="4">
    <location>
        <begin position="113"/>
        <end position="122"/>
    </location>
</feature>
<dbReference type="STRING" id="1071383.J7RES8"/>
<evidence type="ECO:0000256" key="1">
    <source>
        <dbReference type="ARBA" id="ARBA00004123"/>
    </source>
</evidence>
<dbReference type="GO" id="GO:0005655">
    <property type="term" value="C:nucleolar ribonuclease P complex"/>
    <property type="evidence" value="ECO:0007669"/>
    <property type="project" value="EnsemblFungi"/>
</dbReference>
<protein>
    <submittedName>
        <fullName evidence="5">Uncharacterized protein</fullName>
    </submittedName>
</protein>
<dbReference type="OMA" id="HRANIHI"/>
<dbReference type="GO" id="GO:0003723">
    <property type="term" value="F:RNA binding"/>
    <property type="evidence" value="ECO:0007669"/>
    <property type="project" value="EnsemblFungi"/>
</dbReference>
<dbReference type="GO" id="GO:0000294">
    <property type="term" value="P:nuclear-transcribed mRNA catabolic process, RNase MRP-dependent"/>
    <property type="evidence" value="ECO:0007669"/>
    <property type="project" value="EnsemblFungi"/>
</dbReference>
<dbReference type="eggNOG" id="ENOG502S59H">
    <property type="taxonomic scope" value="Eukaryota"/>
</dbReference>
<dbReference type="RefSeq" id="XP_022462309.1">
    <property type="nucleotide sequence ID" value="XM_022608141.1"/>
</dbReference>
<keyword evidence="6" id="KW-1185">Reference proteome</keyword>